<keyword evidence="6 11" id="KW-0460">Magnesium</keyword>
<accession>H3NJ85</accession>
<evidence type="ECO:0000256" key="5">
    <source>
        <dbReference type="ARBA" id="ARBA00022723"/>
    </source>
</evidence>
<dbReference type="OrthoDB" id="9795032at2"/>
<feature type="binding site" evidence="11">
    <location>
        <begin position="290"/>
        <end position="291"/>
    </location>
    <ligand>
        <name>FMN</name>
        <dbReference type="ChEBI" id="CHEBI:58210"/>
    </ligand>
</feature>
<dbReference type="STRING" id="883113.HMPREF9708_00924"/>
<comment type="caution">
    <text evidence="13">The sequence shown here is derived from an EMBL/GenBank/DDBJ whole genome shotgun (WGS) entry which is preliminary data.</text>
</comment>
<dbReference type="Pfam" id="PF01070">
    <property type="entry name" value="FMN_dh"/>
    <property type="match status" value="1"/>
</dbReference>
<evidence type="ECO:0000313" key="13">
    <source>
        <dbReference type="EMBL" id="EHR37017.1"/>
    </source>
</evidence>
<dbReference type="RefSeq" id="WP_006309059.1">
    <property type="nucleotide sequence ID" value="NZ_JH601133.1"/>
</dbReference>
<comment type="cofactor">
    <cofactor evidence="1 11">
        <name>FMN</name>
        <dbReference type="ChEBI" id="CHEBI:58210"/>
    </cofactor>
</comment>
<comment type="caution">
    <text evidence="11">Lacks conserved residue(s) required for the propagation of feature annotation.</text>
</comment>
<feature type="domain" description="FMN-dependent dehydrogenase" evidence="12">
    <location>
        <begin position="169"/>
        <end position="334"/>
    </location>
</feature>
<dbReference type="HAMAP" id="MF_00354">
    <property type="entry name" value="Idi_2"/>
    <property type="match status" value="1"/>
</dbReference>
<keyword evidence="8 11" id="KW-0414">Isoprene biosynthesis</keyword>
<dbReference type="GO" id="GO:0004452">
    <property type="term" value="F:isopentenyl-diphosphate delta-isomerase activity"/>
    <property type="evidence" value="ECO:0007669"/>
    <property type="project" value="UniProtKB-UniRule"/>
</dbReference>
<feature type="binding site" evidence="11">
    <location>
        <position position="102"/>
    </location>
    <ligand>
        <name>FMN</name>
        <dbReference type="ChEBI" id="CHEBI:58210"/>
    </ligand>
</feature>
<dbReference type="PANTHER" id="PTHR43665">
    <property type="entry name" value="ISOPENTENYL-DIPHOSPHATE DELTA-ISOMERASE"/>
    <property type="match status" value="1"/>
</dbReference>
<evidence type="ECO:0000256" key="6">
    <source>
        <dbReference type="ARBA" id="ARBA00022842"/>
    </source>
</evidence>
<dbReference type="eggNOG" id="COG1304">
    <property type="taxonomic scope" value="Bacteria"/>
</dbReference>
<evidence type="ECO:0000256" key="9">
    <source>
        <dbReference type="ARBA" id="ARBA00023235"/>
    </source>
</evidence>
<feature type="binding site" evidence="11">
    <location>
        <position position="218"/>
    </location>
    <ligand>
        <name>FMN</name>
        <dbReference type="ChEBI" id="CHEBI:58210"/>
    </ligand>
</feature>
<dbReference type="GO" id="GO:0005737">
    <property type="term" value="C:cytoplasm"/>
    <property type="evidence" value="ECO:0007669"/>
    <property type="project" value="UniProtKB-SubCell"/>
</dbReference>
<dbReference type="NCBIfam" id="TIGR02151">
    <property type="entry name" value="IPP_isom_2"/>
    <property type="match status" value="1"/>
</dbReference>
<dbReference type="PANTHER" id="PTHR43665:SF1">
    <property type="entry name" value="ISOPENTENYL-DIPHOSPHATE DELTA-ISOMERASE"/>
    <property type="match status" value="1"/>
</dbReference>
<evidence type="ECO:0000256" key="7">
    <source>
        <dbReference type="ARBA" id="ARBA00022857"/>
    </source>
</evidence>
<sequence length="363" mass="40169">MKPLPSQEPAKAQQRKDDHIQLGLAQQGDRDWNPFDEIRFLHHSFSNLRLDQVDLSTQWAGHHHRLPFYINGMTGGSDQAKTINSRLAQVAKEAGLAMGVGSLSAALHDPLVRETYTIIRQMNPHGFILANLGAHHSWQNAQKAIDLIQADAIQIHLNTPQEIAMPEGDRNFETWKENIAEMVTQLSVPVIVKEVGFGMTADTLQALLDLGVQTVDISGRGGTNFIAIENQRGGRLDLASLQHWGQTTPESLLESLPLQGRLEILASGGIRNFYDLVKALALGARAGGLAGFFLQSVLEDGVAATLDRVEEWQEAIQLLMLLLGCRNLKDLRETDLVLTGSLRDWAQDRQVSLVNLAHRSRQK</sequence>
<feature type="binding site" evidence="11">
    <location>
        <begin position="269"/>
        <end position="271"/>
    </location>
    <ligand>
        <name>FMN</name>
        <dbReference type="ChEBI" id="CHEBI:58210"/>
    </ligand>
</feature>
<dbReference type="GO" id="GO:0016491">
    <property type="term" value="F:oxidoreductase activity"/>
    <property type="evidence" value="ECO:0007669"/>
    <property type="project" value="InterPro"/>
</dbReference>
<dbReference type="GO" id="GO:0010181">
    <property type="term" value="F:FMN binding"/>
    <property type="evidence" value="ECO:0007669"/>
    <property type="project" value="UniProtKB-UniRule"/>
</dbReference>
<dbReference type="AlphaFoldDB" id="H3NJ85"/>
<comment type="subcellular location">
    <subcellularLocation>
        <location evidence="11">Cytoplasm</location>
    </subcellularLocation>
</comment>
<dbReference type="HOGENOM" id="CLU_065515_0_0_9"/>
<dbReference type="InterPro" id="IPR011179">
    <property type="entry name" value="IPdP_isomerase"/>
</dbReference>
<comment type="subunit">
    <text evidence="10 11">Homooctamer. Dimer of tetramers.</text>
</comment>
<feature type="binding site" evidence="11">
    <location>
        <position position="223"/>
    </location>
    <ligand>
        <name>FMN</name>
        <dbReference type="ChEBI" id="CHEBI:58210"/>
    </ligand>
</feature>
<gene>
    <name evidence="11" type="primary">fni</name>
    <name evidence="13" type="ORF">HMPREF9708_00924</name>
</gene>
<keyword evidence="5 11" id="KW-0479">Metal-binding</keyword>
<dbReference type="PIRSF" id="PIRSF003314">
    <property type="entry name" value="IPP_isomerase"/>
    <property type="match status" value="1"/>
</dbReference>
<evidence type="ECO:0000256" key="11">
    <source>
        <dbReference type="HAMAP-Rule" id="MF_00354"/>
    </source>
</evidence>
<feature type="binding site" evidence="11">
    <location>
        <position position="162"/>
    </location>
    <ligand>
        <name>Mg(2+)</name>
        <dbReference type="ChEBI" id="CHEBI:18420"/>
    </ligand>
</feature>
<dbReference type="Proteomes" id="UP000006190">
    <property type="component" value="Unassembled WGS sequence"/>
</dbReference>
<evidence type="ECO:0000256" key="1">
    <source>
        <dbReference type="ARBA" id="ARBA00001917"/>
    </source>
</evidence>
<evidence type="ECO:0000259" key="12">
    <source>
        <dbReference type="Pfam" id="PF01070"/>
    </source>
</evidence>
<feature type="binding site" evidence="11">
    <location>
        <begin position="72"/>
        <end position="74"/>
    </location>
    <ligand>
        <name>FMN</name>
        <dbReference type="ChEBI" id="CHEBI:58210"/>
    </ligand>
</feature>
<keyword evidence="3 11" id="KW-0285">Flavoprotein</keyword>
<reference evidence="13 14" key="1">
    <citation type="submission" date="2012-01" db="EMBL/GenBank/DDBJ databases">
        <title>The Genome Sequence of Facklamia languida CCUG 37842.</title>
        <authorList>
            <consortium name="The Broad Institute Genome Sequencing Platform"/>
            <person name="Earl A."/>
            <person name="Ward D."/>
            <person name="Feldgarden M."/>
            <person name="Gevers D."/>
            <person name="Huys G."/>
            <person name="Young S.K."/>
            <person name="Zeng Q."/>
            <person name="Gargeya S."/>
            <person name="Fitzgerald M."/>
            <person name="Haas B."/>
            <person name="Abouelleil A."/>
            <person name="Alvarado L."/>
            <person name="Arachchi H.M."/>
            <person name="Berlin A."/>
            <person name="Chapman S.B."/>
            <person name="Gearin G."/>
            <person name="Goldberg J."/>
            <person name="Griggs A."/>
            <person name="Gujja S."/>
            <person name="Hansen M."/>
            <person name="Heiman D."/>
            <person name="Howarth C."/>
            <person name="Larimer J."/>
            <person name="Lui A."/>
            <person name="MacDonald P.J.P."/>
            <person name="McCowen C."/>
            <person name="Montmayeur A."/>
            <person name="Murphy C."/>
            <person name="Neiman D."/>
            <person name="Pearson M."/>
            <person name="Priest M."/>
            <person name="Roberts A."/>
            <person name="Saif S."/>
            <person name="Shea T."/>
            <person name="Sisk P."/>
            <person name="Stolte C."/>
            <person name="Sykes S."/>
            <person name="Wortman J."/>
            <person name="Nusbaum C."/>
            <person name="Birren B."/>
        </authorList>
    </citation>
    <scope>NUCLEOTIDE SEQUENCE [LARGE SCALE GENOMIC DNA]</scope>
    <source>
        <strain evidence="13 14">CCUG 37842</strain>
    </source>
</reference>
<evidence type="ECO:0000256" key="2">
    <source>
        <dbReference type="ARBA" id="ARBA00022490"/>
    </source>
</evidence>
<comment type="cofactor">
    <cofactor evidence="11">
        <name>Mg(2+)</name>
        <dbReference type="ChEBI" id="CHEBI:18420"/>
    </cofactor>
</comment>
<keyword evidence="9 11" id="KW-0413">Isomerase</keyword>
<comment type="cofactor">
    <cofactor evidence="11">
        <name>NADPH</name>
        <dbReference type="ChEBI" id="CHEBI:57783"/>
    </cofactor>
</comment>
<evidence type="ECO:0000256" key="4">
    <source>
        <dbReference type="ARBA" id="ARBA00022643"/>
    </source>
</evidence>
<dbReference type="InterPro" id="IPR013785">
    <property type="entry name" value="Aldolase_TIM"/>
</dbReference>
<comment type="similarity">
    <text evidence="11">Belongs to the IPP isomerase type 2 family.</text>
</comment>
<dbReference type="GO" id="GO:0000287">
    <property type="term" value="F:magnesium ion binding"/>
    <property type="evidence" value="ECO:0007669"/>
    <property type="project" value="UniProtKB-UniRule"/>
</dbReference>
<dbReference type="InterPro" id="IPR000262">
    <property type="entry name" value="FMN-dep_DH"/>
</dbReference>
<keyword evidence="7 11" id="KW-0521">NADP</keyword>
<proteinExistence type="inferred from homology"/>
<protein>
    <recommendedName>
        <fullName evidence="11">Isopentenyl-diphosphate delta-isomerase</fullName>
        <shortName evidence="11">IPP isomerase</shortName>
        <ecNumber evidence="11">5.3.3.2</ecNumber>
    </recommendedName>
    <alternativeName>
        <fullName evidence="11">Isopentenyl diphosphate:dimethylallyl diphosphate isomerase</fullName>
    </alternativeName>
    <alternativeName>
        <fullName evidence="11">Isopentenyl pyrophosphate isomerase</fullName>
    </alternativeName>
    <alternativeName>
        <fullName evidence="11">Type 2 isopentenyl diphosphate isomerase</fullName>
        <shortName evidence="11">IDI-2</shortName>
    </alternativeName>
</protein>
<keyword evidence="14" id="KW-1185">Reference proteome</keyword>
<keyword evidence="4 11" id="KW-0288">FMN</keyword>
<dbReference type="PATRIC" id="fig|883113.3.peg.919"/>
<evidence type="ECO:0000256" key="10">
    <source>
        <dbReference type="ARBA" id="ARBA00025810"/>
    </source>
</evidence>
<feature type="binding site" evidence="11">
    <location>
        <begin position="15"/>
        <end position="16"/>
    </location>
    <ligand>
        <name>substrate</name>
    </ligand>
</feature>
<dbReference type="Gene3D" id="3.20.20.70">
    <property type="entry name" value="Aldolase class I"/>
    <property type="match status" value="1"/>
</dbReference>
<dbReference type="GO" id="GO:0070402">
    <property type="term" value="F:NADPH binding"/>
    <property type="evidence" value="ECO:0007669"/>
    <property type="project" value="UniProtKB-UniRule"/>
</dbReference>
<dbReference type="EMBL" id="AGEG01000011">
    <property type="protein sequence ID" value="EHR37017.1"/>
    <property type="molecule type" value="Genomic_DNA"/>
</dbReference>
<feature type="binding site" evidence="11">
    <location>
        <position position="193"/>
    </location>
    <ligand>
        <name>FMN</name>
        <dbReference type="ChEBI" id="CHEBI:58210"/>
    </ligand>
</feature>
<feature type="binding site" evidence="11">
    <location>
        <position position="131"/>
    </location>
    <ligand>
        <name>FMN</name>
        <dbReference type="ChEBI" id="CHEBI:58210"/>
    </ligand>
</feature>
<feature type="binding site" evidence="11">
    <location>
        <position position="161"/>
    </location>
    <ligand>
        <name>substrate</name>
    </ligand>
</feature>
<evidence type="ECO:0000256" key="8">
    <source>
        <dbReference type="ARBA" id="ARBA00023229"/>
    </source>
</evidence>
<name>H3NJ85_9LACT</name>
<dbReference type="GO" id="GO:0008299">
    <property type="term" value="P:isoprenoid biosynthetic process"/>
    <property type="evidence" value="ECO:0007669"/>
    <property type="project" value="UniProtKB-UniRule"/>
</dbReference>
<evidence type="ECO:0000256" key="3">
    <source>
        <dbReference type="ARBA" id="ARBA00022630"/>
    </source>
</evidence>
<dbReference type="SUPFAM" id="SSF51395">
    <property type="entry name" value="FMN-linked oxidoreductases"/>
    <property type="match status" value="1"/>
</dbReference>
<dbReference type="EC" id="5.3.3.2" evidence="11"/>
<comment type="function">
    <text evidence="11">Involved in the biosynthesis of isoprenoids. Catalyzes the 1,3-allylic rearrangement of the homoallylic substrate isopentenyl (IPP) to its allylic isomer, dimethylallyl diphosphate (DMAPP).</text>
</comment>
<evidence type="ECO:0000313" key="14">
    <source>
        <dbReference type="Proteomes" id="UP000006190"/>
    </source>
</evidence>
<organism evidence="13 14">
    <name type="scientific">Facklamia languida CCUG 37842</name>
    <dbReference type="NCBI Taxonomy" id="883113"/>
    <lineage>
        <taxon>Bacteria</taxon>
        <taxon>Bacillati</taxon>
        <taxon>Bacillota</taxon>
        <taxon>Bacilli</taxon>
        <taxon>Lactobacillales</taxon>
        <taxon>Aerococcaceae</taxon>
        <taxon>Facklamia</taxon>
    </lineage>
</organism>
<keyword evidence="2 11" id="KW-0963">Cytoplasm</keyword>
<comment type="catalytic activity">
    <reaction evidence="11">
        <text>isopentenyl diphosphate = dimethylallyl diphosphate</text>
        <dbReference type="Rhea" id="RHEA:23284"/>
        <dbReference type="ChEBI" id="CHEBI:57623"/>
        <dbReference type="ChEBI" id="CHEBI:128769"/>
        <dbReference type="EC" id="5.3.3.2"/>
    </reaction>
</comment>
<dbReference type="CDD" id="cd02811">
    <property type="entry name" value="IDI-2_FMN"/>
    <property type="match status" value="1"/>
</dbReference>